<accession>A0A0V0GQ19</accession>
<protein>
    <submittedName>
        <fullName evidence="1">Putative ovule protein</fullName>
    </submittedName>
</protein>
<organism evidence="1">
    <name type="scientific">Solanum chacoense</name>
    <name type="common">Chaco potato</name>
    <dbReference type="NCBI Taxonomy" id="4108"/>
    <lineage>
        <taxon>Eukaryota</taxon>
        <taxon>Viridiplantae</taxon>
        <taxon>Streptophyta</taxon>
        <taxon>Embryophyta</taxon>
        <taxon>Tracheophyta</taxon>
        <taxon>Spermatophyta</taxon>
        <taxon>Magnoliopsida</taxon>
        <taxon>eudicotyledons</taxon>
        <taxon>Gunneridae</taxon>
        <taxon>Pentapetalae</taxon>
        <taxon>asterids</taxon>
        <taxon>lamiids</taxon>
        <taxon>Solanales</taxon>
        <taxon>Solanaceae</taxon>
        <taxon>Solanoideae</taxon>
        <taxon>Solaneae</taxon>
        <taxon>Solanum</taxon>
    </lineage>
</organism>
<sequence>MPDKIIVTPYAYYLLQSVNWQFSYYISANFNFAILLTIQFGHFSNNSPTAFVIEVIQNGQKVL</sequence>
<proteinExistence type="predicted"/>
<feature type="non-terminal residue" evidence="1">
    <location>
        <position position="63"/>
    </location>
</feature>
<dbReference type="EMBL" id="GEDG01035239">
    <property type="protein sequence ID" value="JAP09318.1"/>
    <property type="molecule type" value="Transcribed_RNA"/>
</dbReference>
<evidence type="ECO:0000313" key="1">
    <source>
        <dbReference type="EMBL" id="JAP09318.1"/>
    </source>
</evidence>
<dbReference type="AlphaFoldDB" id="A0A0V0GQ19"/>
<name>A0A0V0GQ19_SOLCH</name>
<reference evidence="1" key="1">
    <citation type="submission" date="2015-12" db="EMBL/GenBank/DDBJ databases">
        <title>Gene expression during late stages of embryo sac development: a critical building block for successful pollen-pistil interactions.</title>
        <authorList>
            <person name="Liu Y."/>
            <person name="Joly V."/>
            <person name="Sabar M."/>
            <person name="Matton D.P."/>
        </authorList>
    </citation>
    <scope>NUCLEOTIDE SEQUENCE</scope>
</reference>